<evidence type="ECO:0008006" key="10">
    <source>
        <dbReference type="Google" id="ProtNLM"/>
    </source>
</evidence>
<feature type="region of interest" description="Disordered" evidence="5">
    <location>
        <begin position="300"/>
        <end position="356"/>
    </location>
</feature>
<proteinExistence type="predicted"/>
<evidence type="ECO:0000259" key="6">
    <source>
        <dbReference type="PROSITE" id="PS50072"/>
    </source>
</evidence>
<reference evidence="8" key="1">
    <citation type="submission" date="2021-11" db="EMBL/GenBank/DDBJ databases">
        <authorList>
            <person name="Schell T."/>
        </authorList>
    </citation>
    <scope>NUCLEOTIDE SEQUENCE</scope>
    <source>
        <strain evidence="8">M5</strain>
    </source>
</reference>
<evidence type="ECO:0000313" key="9">
    <source>
        <dbReference type="Proteomes" id="UP000789390"/>
    </source>
</evidence>
<dbReference type="PANTHER" id="PTHR25464">
    <property type="entry name" value="TRIPARTITE MOTIF-CONTAINING PROTEIN 2-LIKE PROTEIN"/>
    <property type="match status" value="1"/>
</dbReference>
<feature type="compositionally biased region" description="Polar residues" evidence="5">
    <location>
        <begin position="300"/>
        <end position="314"/>
    </location>
</feature>
<comment type="caution">
    <text evidence="8">The sequence shown here is derived from an EMBL/GenBank/DDBJ whole genome shotgun (WGS) entry which is preliminary data.</text>
</comment>
<dbReference type="PROSITE" id="PS00518">
    <property type="entry name" value="ZF_RING_1"/>
    <property type="match status" value="1"/>
</dbReference>
<dbReference type="SUPFAM" id="SSF57850">
    <property type="entry name" value="RING/U-box"/>
    <property type="match status" value="1"/>
</dbReference>
<evidence type="ECO:0000256" key="3">
    <source>
        <dbReference type="ARBA" id="ARBA00022833"/>
    </source>
</evidence>
<keyword evidence="2 4" id="KW-0863">Zinc-finger</keyword>
<dbReference type="InterPro" id="IPR013083">
    <property type="entry name" value="Znf_RING/FYVE/PHD"/>
</dbReference>
<evidence type="ECO:0000313" key="8">
    <source>
        <dbReference type="EMBL" id="CAH0112469.1"/>
    </source>
</evidence>
<feature type="compositionally biased region" description="Polar residues" evidence="5">
    <location>
        <begin position="395"/>
        <end position="413"/>
    </location>
</feature>
<dbReference type="InterPro" id="IPR001841">
    <property type="entry name" value="Znf_RING"/>
</dbReference>
<keyword evidence="3" id="KW-0862">Zinc</keyword>
<dbReference type="Gene3D" id="2.40.100.10">
    <property type="entry name" value="Cyclophilin-like"/>
    <property type="match status" value="1"/>
</dbReference>
<dbReference type="InterPro" id="IPR029000">
    <property type="entry name" value="Cyclophilin-like_dom_sf"/>
</dbReference>
<dbReference type="Pfam" id="PF00160">
    <property type="entry name" value="Pro_isomerase"/>
    <property type="match status" value="1"/>
</dbReference>
<keyword evidence="9" id="KW-1185">Reference proteome</keyword>
<sequence>MATLRCEFCLQDYDMVKRVPKFLTCFHSFCLECLQNKCQKTIIKCPTCLEVTNINSQPLSEALKTNFYILDQMKGLSAPSTAAVGSSNQKFESGSYYWCSSCNVTFKKGAYDHPENHETYNLDTENGREIVEIHLKTLLVTCKSQWNSALGKHQEADSALKAAQTALQALEQQICVRRKKNDWQMEKLEKHLSEVAVHLNGTANDQQLTSEKLHNLYQLYNKLTVESKAKVVKTGNKLAAFSSLRNAVASMDIKTSKGEKLVAPLFDSALLNLPSESASSYESHLLTTLAFLVLSDNQNKNRTKSDQSTDQSESVRPKKKKNVTETDVKERKKTPAGRTEAESSKPKNPPTGKGERHWLLDAKTDKFVRNHGANHPGEKSVRNAHQNVRPPKQVDSVSRNSARTNRPQGNTSHVPPLPTIPIQPLFNKKAFFVLAVNGKEYGSVVIELRPDVAPVMCQRFVANCLAKDVNSYQGTIVYDAKPKTFIMGGRVPGPETLYMADSSPLKKIRGAVFLRLKRDFMKSQCSIVATDFCIRLGEDKVEHSRTSTVFGFVCDGLAVCDAISHIDCNKEPVIGTSSLDLSIFLT</sequence>
<dbReference type="PROSITE" id="PS50089">
    <property type="entry name" value="ZF_RING_2"/>
    <property type="match status" value="1"/>
</dbReference>
<dbReference type="InterPro" id="IPR002130">
    <property type="entry name" value="Cyclophilin-type_PPIase_dom"/>
</dbReference>
<dbReference type="GO" id="GO:0003755">
    <property type="term" value="F:peptidyl-prolyl cis-trans isomerase activity"/>
    <property type="evidence" value="ECO:0007669"/>
    <property type="project" value="InterPro"/>
</dbReference>
<name>A0A8J2WR31_9CRUS</name>
<keyword evidence="1" id="KW-0479">Metal-binding</keyword>
<feature type="domain" description="RING-type" evidence="7">
    <location>
        <begin position="6"/>
        <end position="48"/>
    </location>
</feature>
<dbReference type="Proteomes" id="UP000789390">
    <property type="component" value="Unassembled WGS sequence"/>
</dbReference>
<dbReference type="InterPro" id="IPR017907">
    <property type="entry name" value="Znf_RING_CS"/>
</dbReference>
<gene>
    <name evidence="8" type="ORF">DGAL_LOCUS16188</name>
</gene>
<dbReference type="EMBL" id="CAKKLH010000326">
    <property type="protein sequence ID" value="CAH0112469.1"/>
    <property type="molecule type" value="Genomic_DNA"/>
</dbReference>
<dbReference type="PROSITE" id="PS50072">
    <property type="entry name" value="CSA_PPIASE_2"/>
    <property type="match status" value="1"/>
</dbReference>
<dbReference type="PANTHER" id="PTHR25464:SF2">
    <property type="entry name" value="RING-TYPE DOMAIN-CONTAINING PROTEIN"/>
    <property type="match status" value="1"/>
</dbReference>
<protein>
    <recommendedName>
        <fullName evidence="10">RING-type domain-containing protein</fullName>
    </recommendedName>
</protein>
<dbReference type="Gene3D" id="3.30.40.10">
    <property type="entry name" value="Zinc/RING finger domain, C3HC4 (zinc finger)"/>
    <property type="match status" value="1"/>
</dbReference>
<dbReference type="GO" id="GO:0008270">
    <property type="term" value="F:zinc ion binding"/>
    <property type="evidence" value="ECO:0007669"/>
    <property type="project" value="UniProtKB-KW"/>
</dbReference>
<evidence type="ECO:0000256" key="1">
    <source>
        <dbReference type="ARBA" id="ARBA00022723"/>
    </source>
</evidence>
<feature type="domain" description="PPIase cyclophilin-type" evidence="6">
    <location>
        <begin position="431"/>
        <end position="586"/>
    </location>
</feature>
<dbReference type="SUPFAM" id="SSF50891">
    <property type="entry name" value="Cyclophilin-like"/>
    <property type="match status" value="1"/>
</dbReference>
<accession>A0A8J2WR31</accession>
<evidence type="ECO:0000256" key="2">
    <source>
        <dbReference type="ARBA" id="ARBA00022771"/>
    </source>
</evidence>
<dbReference type="SMART" id="SM00184">
    <property type="entry name" value="RING"/>
    <property type="match status" value="1"/>
</dbReference>
<evidence type="ECO:0000259" key="7">
    <source>
        <dbReference type="PROSITE" id="PS50089"/>
    </source>
</evidence>
<evidence type="ECO:0000256" key="4">
    <source>
        <dbReference type="PROSITE-ProRule" id="PRU00175"/>
    </source>
</evidence>
<dbReference type="OrthoDB" id="6340503at2759"/>
<evidence type="ECO:0000256" key="5">
    <source>
        <dbReference type="SAM" id="MobiDB-lite"/>
    </source>
</evidence>
<organism evidence="8 9">
    <name type="scientific">Daphnia galeata</name>
    <dbReference type="NCBI Taxonomy" id="27404"/>
    <lineage>
        <taxon>Eukaryota</taxon>
        <taxon>Metazoa</taxon>
        <taxon>Ecdysozoa</taxon>
        <taxon>Arthropoda</taxon>
        <taxon>Crustacea</taxon>
        <taxon>Branchiopoda</taxon>
        <taxon>Diplostraca</taxon>
        <taxon>Cladocera</taxon>
        <taxon>Anomopoda</taxon>
        <taxon>Daphniidae</taxon>
        <taxon>Daphnia</taxon>
    </lineage>
</organism>
<dbReference type="AlphaFoldDB" id="A0A8J2WR31"/>
<feature type="region of interest" description="Disordered" evidence="5">
    <location>
        <begin position="369"/>
        <end position="416"/>
    </location>
</feature>